<proteinExistence type="predicted"/>
<sequence length="96" mass="10564">MELGVVPSNTFRNTRLRVSNLSSSSSCVACPSSSSYEWKERHNNLESAFKAYIIMKEGRIPEELATYFTPDAHANDSSSVPNTPLDGRHSSEASNP</sequence>
<name>A0ABD1MTP6_9FABA</name>
<evidence type="ECO:0000313" key="3">
    <source>
        <dbReference type="Proteomes" id="UP001603857"/>
    </source>
</evidence>
<organism evidence="2 3">
    <name type="scientific">Flemingia macrophylla</name>
    <dbReference type="NCBI Taxonomy" id="520843"/>
    <lineage>
        <taxon>Eukaryota</taxon>
        <taxon>Viridiplantae</taxon>
        <taxon>Streptophyta</taxon>
        <taxon>Embryophyta</taxon>
        <taxon>Tracheophyta</taxon>
        <taxon>Spermatophyta</taxon>
        <taxon>Magnoliopsida</taxon>
        <taxon>eudicotyledons</taxon>
        <taxon>Gunneridae</taxon>
        <taxon>Pentapetalae</taxon>
        <taxon>rosids</taxon>
        <taxon>fabids</taxon>
        <taxon>Fabales</taxon>
        <taxon>Fabaceae</taxon>
        <taxon>Papilionoideae</taxon>
        <taxon>50 kb inversion clade</taxon>
        <taxon>NPAAA clade</taxon>
        <taxon>indigoferoid/millettioid clade</taxon>
        <taxon>Phaseoleae</taxon>
        <taxon>Flemingia</taxon>
    </lineage>
</organism>
<dbReference type="Proteomes" id="UP001603857">
    <property type="component" value="Unassembled WGS sequence"/>
</dbReference>
<gene>
    <name evidence="2" type="ORF">Fmac_013641</name>
</gene>
<dbReference type="AlphaFoldDB" id="A0ABD1MTP6"/>
<protein>
    <submittedName>
        <fullName evidence="2">Uncharacterized protein</fullName>
    </submittedName>
</protein>
<feature type="compositionally biased region" description="Basic and acidic residues" evidence="1">
    <location>
        <begin position="86"/>
        <end position="96"/>
    </location>
</feature>
<reference evidence="2 3" key="1">
    <citation type="submission" date="2024-08" db="EMBL/GenBank/DDBJ databases">
        <title>Insights into the chromosomal genome structure of Flemingia macrophylla.</title>
        <authorList>
            <person name="Ding Y."/>
            <person name="Zhao Y."/>
            <person name="Bi W."/>
            <person name="Wu M."/>
            <person name="Zhao G."/>
            <person name="Gong Y."/>
            <person name="Li W."/>
            <person name="Zhang P."/>
        </authorList>
    </citation>
    <scope>NUCLEOTIDE SEQUENCE [LARGE SCALE GENOMIC DNA]</scope>
    <source>
        <strain evidence="2">DYQJB</strain>
        <tissue evidence="2">Leaf</tissue>
    </source>
</reference>
<comment type="caution">
    <text evidence="2">The sequence shown here is derived from an EMBL/GenBank/DDBJ whole genome shotgun (WGS) entry which is preliminary data.</text>
</comment>
<evidence type="ECO:0000313" key="2">
    <source>
        <dbReference type="EMBL" id="KAL2339195.1"/>
    </source>
</evidence>
<feature type="region of interest" description="Disordered" evidence="1">
    <location>
        <begin position="71"/>
        <end position="96"/>
    </location>
</feature>
<keyword evidence="3" id="KW-1185">Reference proteome</keyword>
<accession>A0ABD1MTP6</accession>
<evidence type="ECO:0000256" key="1">
    <source>
        <dbReference type="SAM" id="MobiDB-lite"/>
    </source>
</evidence>
<dbReference type="EMBL" id="JBGMDY010000004">
    <property type="protein sequence ID" value="KAL2339195.1"/>
    <property type="molecule type" value="Genomic_DNA"/>
</dbReference>